<reference evidence="1" key="1">
    <citation type="submission" date="2014-09" db="EMBL/GenBank/DDBJ databases">
        <authorList>
            <person name="Magalhaes I.L.F."/>
            <person name="Oliveira U."/>
            <person name="Santos F.R."/>
            <person name="Vidigal T.H.D.A."/>
            <person name="Brescovit A.D."/>
            <person name="Santos A.J."/>
        </authorList>
    </citation>
    <scope>NUCLEOTIDE SEQUENCE</scope>
    <source>
        <tissue evidence="1">Shoot tissue taken approximately 20 cm above the soil surface</tissue>
    </source>
</reference>
<sequence length="95" mass="10955">MSSSAPATSPCRVNQTITAHPHQLRRRLLRQRLQYGCRDVGADVPPLLLPSWQPRSGGAHLGGDEVGHPRELFLQQALPSRARIPRWRRHRRRRR</sequence>
<proteinExistence type="predicted"/>
<protein>
    <submittedName>
        <fullName evidence="1">Uncharacterized protein</fullName>
    </submittedName>
</protein>
<accession>A0A0A9CA45</accession>
<dbReference type="EMBL" id="GBRH01227620">
    <property type="protein sequence ID" value="JAD70275.1"/>
    <property type="molecule type" value="Transcribed_RNA"/>
</dbReference>
<organism evidence="1">
    <name type="scientific">Arundo donax</name>
    <name type="common">Giant reed</name>
    <name type="synonym">Donax arundinaceus</name>
    <dbReference type="NCBI Taxonomy" id="35708"/>
    <lineage>
        <taxon>Eukaryota</taxon>
        <taxon>Viridiplantae</taxon>
        <taxon>Streptophyta</taxon>
        <taxon>Embryophyta</taxon>
        <taxon>Tracheophyta</taxon>
        <taxon>Spermatophyta</taxon>
        <taxon>Magnoliopsida</taxon>
        <taxon>Liliopsida</taxon>
        <taxon>Poales</taxon>
        <taxon>Poaceae</taxon>
        <taxon>PACMAD clade</taxon>
        <taxon>Arundinoideae</taxon>
        <taxon>Arundineae</taxon>
        <taxon>Arundo</taxon>
    </lineage>
</organism>
<dbReference type="AlphaFoldDB" id="A0A0A9CA45"/>
<name>A0A0A9CA45_ARUDO</name>
<reference evidence="1" key="2">
    <citation type="journal article" date="2015" name="Data Brief">
        <title>Shoot transcriptome of the giant reed, Arundo donax.</title>
        <authorList>
            <person name="Barrero R.A."/>
            <person name="Guerrero F.D."/>
            <person name="Moolhuijzen P."/>
            <person name="Goolsby J.A."/>
            <person name="Tidwell J."/>
            <person name="Bellgard S.E."/>
            <person name="Bellgard M.I."/>
        </authorList>
    </citation>
    <scope>NUCLEOTIDE SEQUENCE</scope>
    <source>
        <tissue evidence="1">Shoot tissue taken approximately 20 cm above the soil surface</tissue>
    </source>
</reference>
<evidence type="ECO:0000313" key="1">
    <source>
        <dbReference type="EMBL" id="JAD70275.1"/>
    </source>
</evidence>